<dbReference type="AlphaFoldDB" id="A0A9D1XK90"/>
<dbReference type="Proteomes" id="UP000886724">
    <property type="component" value="Unassembled WGS sequence"/>
</dbReference>
<reference evidence="6" key="1">
    <citation type="journal article" date="2021" name="PeerJ">
        <title>Extensive microbial diversity within the chicken gut microbiome revealed by metagenomics and culture.</title>
        <authorList>
            <person name="Gilroy R."/>
            <person name="Ravi A."/>
            <person name="Getino M."/>
            <person name="Pursley I."/>
            <person name="Horton D.L."/>
            <person name="Alikhan N.F."/>
            <person name="Baker D."/>
            <person name="Gharbi K."/>
            <person name="Hall N."/>
            <person name="Watson M."/>
            <person name="Adriaenssens E.M."/>
            <person name="Foster-Nyarko E."/>
            <person name="Jarju S."/>
            <person name="Secka A."/>
            <person name="Antonio M."/>
            <person name="Oren A."/>
            <person name="Chaudhuri R.R."/>
            <person name="La Ragione R."/>
            <person name="Hildebrand F."/>
            <person name="Pallen M.J."/>
        </authorList>
    </citation>
    <scope>NUCLEOTIDE SEQUENCE</scope>
    <source>
        <strain evidence="6">ChiGjej1B1-14440</strain>
    </source>
</reference>
<name>A0A9D1XK90_9FIRM</name>
<gene>
    <name evidence="6" type="ORF">H9980_03855</name>
</gene>
<feature type="signal peptide" evidence="4">
    <location>
        <begin position="1"/>
        <end position="20"/>
    </location>
</feature>
<keyword evidence="2 4" id="KW-0732">Signal</keyword>
<dbReference type="SUPFAM" id="SSF158911">
    <property type="entry name" value="NEAT domain-like"/>
    <property type="match status" value="3"/>
</dbReference>
<dbReference type="CDD" id="cd06920">
    <property type="entry name" value="NEAT"/>
    <property type="match status" value="2"/>
</dbReference>
<comment type="subcellular location">
    <subcellularLocation>
        <location evidence="1">Cell envelope</location>
    </subcellularLocation>
</comment>
<dbReference type="SMART" id="SM00725">
    <property type="entry name" value="NEAT"/>
    <property type="match status" value="2"/>
</dbReference>
<evidence type="ECO:0000259" key="5">
    <source>
        <dbReference type="PROSITE" id="PS50978"/>
    </source>
</evidence>
<feature type="domain" description="NEAT" evidence="5">
    <location>
        <begin position="33"/>
        <end position="174"/>
    </location>
</feature>
<dbReference type="Pfam" id="PF05031">
    <property type="entry name" value="NEAT"/>
    <property type="match status" value="3"/>
</dbReference>
<evidence type="ECO:0000313" key="7">
    <source>
        <dbReference type="Proteomes" id="UP000886724"/>
    </source>
</evidence>
<accession>A0A9D1XK90</accession>
<feature type="chain" id="PRO_5039635872" evidence="4">
    <location>
        <begin position="21"/>
        <end position="512"/>
    </location>
</feature>
<evidence type="ECO:0000256" key="3">
    <source>
        <dbReference type="SAM" id="MobiDB-lite"/>
    </source>
</evidence>
<comment type="caution">
    <text evidence="6">The sequence shown here is derived from an EMBL/GenBank/DDBJ whole genome shotgun (WGS) entry which is preliminary data.</text>
</comment>
<evidence type="ECO:0000256" key="1">
    <source>
        <dbReference type="ARBA" id="ARBA00004196"/>
    </source>
</evidence>
<reference evidence="6" key="2">
    <citation type="submission" date="2021-04" db="EMBL/GenBank/DDBJ databases">
        <authorList>
            <person name="Gilroy R."/>
        </authorList>
    </citation>
    <scope>NUCLEOTIDE SEQUENCE</scope>
    <source>
        <strain evidence="6">ChiGjej1B1-14440</strain>
    </source>
</reference>
<protein>
    <submittedName>
        <fullName evidence="6">NEAT domain-containing protein</fullName>
    </submittedName>
</protein>
<feature type="domain" description="NEAT" evidence="5">
    <location>
        <begin position="308"/>
        <end position="448"/>
    </location>
</feature>
<dbReference type="PROSITE" id="PS50978">
    <property type="entry name" value="NEAT"/>
    <property type="match status" value="3"/>
</dbReference>
<organism evidence="6 7">
    <name type="scientific">Candidatus Erysipelatoclostridium merdavium</name>
    <dbReference type="NCBI Taxonomy" id="2838566"/>
    <lineage>
        <taxon>Bacteria</taxon>
        <taxon>Bacillati</taxon>
        <taxon>Bacillota</taxon>
        <taxon>Erysipelotrichia</taxon>
        <taxon>Erysipelotrichales</taxon>
        <taxon>Erysipelotrichales incertae sedis</taxon>
    </lineage>
</organism>
<feature type="compositionally biased region" description="Polar residues" evidence="3">
    <location>
        <begin position="452"/>
        <end position="469"/>
    </location>
</feature>
<dbReference type="EMBL" id="DXET01000088">
    <property type="protein sequence ID" value="HIX81093.1"/>
    <property type="molecule type" value="Genomic_DNA"/>
</dbReference>
<evidence type="ECO:0000256" key="4">
    <source>
        <dbReference type="SAM" id="SignalP"/>
    </source>
</evidence>
<feature type="domain" description="NEAT" evidence="5">
    <location>
        <begin position="175"/>
        <end position="308"/>
    </location>
</feature>
<feature type="region of interest" description="Disordered" evidence="3">
    <location>
        <begin position="445"/>
        <end position="483"/>
    </location>
</feature>
<dbReference type="GO" id="GO:0030313">
    <property type="term" value="C:cell envelope"/>
    <property type="evidence" value="ECO:0007669"/>
    <property type="project" value="UniProtKB-SubCell"/>
</dbReference>
<dbReference type="InterPro" id="IPR037250">
    <property type="entry name" value="NEAT_dom_sf"/>
</dbReference>
<evidence type="ECO:0000256" key="2">
    <source>
        <dbReference type="ARBA" id="ARBA00022729"/>
    </source>
</evidence>
<sequence>MKKILKVALVLMMAFGIQLASLNGVSAQENGTLPDGSYIVSTVLKNASNINNDSMAAGALADEGTLEIIDGKWYLIAEFKTLSMFGFSGNASNIKYYETDTNSSLNDAEVISYRTDASGAQQVEKVKIPVAVDSEGVYIQMYVDVMMMTTNAYIQFNTDGIIIPKPEPENPVYNLENGKYEVAVDVLKTDSDDQSMAAQAVKSAVVEANGGKLVVTLEMGSVTVYGQTAYVDNMEYQLADGTYKIAEVTDYDSDGNVSQIKFTLDKNTKYTNVKFYYGGSSRGAEARLSLGLDNPVLVEDDKETSKFSKDGTYNVKVALWNATQDKASMAAEAVDEMATVVVKDGVKTMYLTTKKMSFASLEAALQELYIGSTSDSNYKDNMATVEARDNEGNPVLWSFALPSEEEFFNVVVNPHVAMMGNGDIDARIKVDYSTLTYVSASTEAPVVKGDDNQPTTDDSKTDTTVPATDNNTTSSNSTAVKTGDNTSIELMGGLLIVSLVTMGYLVRRKLWQ</sequence>
<proteinExistence type="predicted"/>
<dbReference type="InterPro" id="IPR006635">
    <property type="entry name" value="NEAT_dom"/>
</dbReference>
<evidence type="ECO:0000313" key="6">
    <source>
        <dbReference type="EMBL" id="HIX81093.1"/>
    </source>
</evidence>
<dbReference type="Gene3D" id="2.60.40.1850">
    <property type="match status" value="3"/>
</dbReference>